<dbReference type="AlphaFoldDB" id="A0A7W3W568"/>
<gene>
    <name evidence="7" type="ORF">H4281_37950</name>
</gene>
<evidence type="ECO:0000259" key="6">
    <source>
        <dbReference type="Pfam" id="PF01593"/>
    </source>
</evidence>
<evidence type="ECO:0000256" key="5">
    <source>
        <dbReference type="SAM" id="MobiDB-lite"/>
    </source>
</evidence>
<organism evidence="7 8">
    <name type="scientific">Amycolatopsis dendrobii</name>
    <dbReference type="NCBI Taxonomy" id="2760662"/>
    <lineage>
        <taxon>Bacteria</taxon>
        <taxon>Bacillati</taxon>
        <taxon>Actinomycetota</taxon>
        <taxon>Actinomycetes</taxon>
        <taxon>Pseudonocardiales</taxon>
        <taxon>Pseudonocardiaceae</taxon>
        <taxon>Amycolatopsis</taxon>
    </lineage>
</organism>
<dbReference type="InterPro" id="IPR002937">
    <property type="entry name" value="Amino_oxidase"/>
</dbReference>
<dbReference type="InterPro" id="IPR036188">
    <property type="entry name" value="FAD/NAD-bd_sf"/>
</dbReference>
<dbReference type="SUPFAM" id="SSF51905">
    <property type="entry name" value="FAD/NAD(P)-binding domain"/>
    <property type="match status" value="1"/>
</dbReference>
<dbReference type="InterPro" id="IPR001613">
    <property type="entry name" value="Flavin_amine_oxidase"/>
</dbReference>
<dbReference type="InterPro" id="IPR050703">
    <property type="entry name" value="Flavin_MAO"/>
</dbReference>
<evidence type="ECO:0000313" key="7">
    <source>
        <dbReference type="EMBL" id="MBB1158965.1"/>
    </source>
</evidence>
<comment type="similarity">
    <text evidence="2">Belongs to the flavin monoamine oxidase family.</text>
</comment>
<evidence type="ECO:0000256" key="1">
    <source>
        <dbReference type="ARBA" id="ARBA00001974"/>
    </source>
</evidence>
<feature type="compositionally biased region" description="Basic and acidic residues" evidence="5">
    <location>
        <begin position="485"/>
        <end position="507"/>
    </location>
</feature>
<evidence type="ECO:0000256" key="3">
    <source>
        <dbReference type="ARBA" id="ARBA00023002"/>
    </source>
</evidence>
<evidence type="ECO:0000256" key="2">
    <source>
        <dbReference type="ARBA" id="ARBA00005995"/>
    </source>
</evidence>
<feature type="binding site" evidence="4">
    <location>
        <position position="350"/>
    </location>
    <ligand>
        <name>substrate</name>
    </ligand>
</feature>
<dbReference type="Gene3D" id="3.90.660.10">
    <property type="match status" value="1"/>
</dbReference>
<dbReference type="EMBL" id="JACGZW010000016">
    <property type="protein sequence ID" value="MBB1158965.1"/>
    <property type="molecule type" value="Genomic_DNA"/>
</dbReference>
<comment type="cofactor">
    <cofactor evidence="1">
        <name>FAD</name>
        <dbReference type="ChEBI" id="CHEBI:57692"/>
    </cofactor>
</comment>
<feature type="region of interest" description="Disordered" evidence="5">
    <location>
        <begin position="467"/>
        <end position="507"/>
    </location>
</feature>
<evidence type="ECO:0000256" key="4">
    <source>
        <dbReference type="PIRSR" id="PIRSR601613-1"/>
    </source>
</evidence>
<evidence type="ECO:0000313" key="8">
    <source>
        <dbReference type="Proteomes" id="UP000526734"/>
    </source>
</evidence>
<accession>A0A7W3W568</accession>
<dbReference type="Proteomes" id="UP000526734">
    <property type="component" value="Unassembled WGS sequence"/>
</dbReference>
<sequence>MQSEEFMERENATVDVIVVGAGLSGLVAARRLSQAGVTSLRVLEARDRVGGRTKVHQLGNGRFAEEGGQLVGPEYTRLIALGEELGVPTWPHNERGKAVFERRGRVLKFDGSMPWIADPLGSADFAQSLVRLGRLCKRAPRADALATPEAEKLDALTFESWVRRSTKTATARTLWAIIGALTLGSRPGDLSLLFVVRHLNLIGGVETLLASLSGGAERSFAGGSAELSHRMAADLGDRVALGSPILAIRQHDDGVEVDTPAGTHRARRVVLAMSPPDRAGIQIDPQLPLPQRTIGERMSMAHAYKVHVTYPEPFWRRQGLSGASMSDAGPLMLTWDDTPPEERQGALVGFARADGGISADLPDPMPGDPEQRREAVLAGLARAFGDQALRPDEYHEMNWTEERWTSGCIPIWSPGLLTTCGPGYAAPAGRLHFAGSEASPAWPGSMEGAVVAGERAAADIAALIDAEGADRQASGKQPGGAQPRQPRENAARSHRRAQEVRAARSDN</sequence>
<dbReference type="SUPFAM" id="SSF54373">
    <property type="entry name" value="FAD-linked reductases, C-terminal domain"/>
    <property type="match status" value="1"/>
</dbReference>
<comment type="caution">
    <text evidence="7">The sequence shown here is derived from an EMBL/GenBank/DDBJ whole genome shotgun (WGS) entry which is preliminary data.</text>
</comment>
<dbReference type="Gene3D" id="3.50.50.60">
    <property type="entry name" value="FAD/NAD(P)-binding domain"/>
    <property type="match status" value="1"/>
</dbReference>
<dbReference type="RefSeq" id="WP_182895671.1">
    <property type="nucleotide sequence ID" value="NZ_JACGZW010000016.1"/>
</dbReference>
<proteinExistence type="inferred from homology"/>
<dbReference type="GO" id="GO:0016491">
    <property type="term" value="F:oxidoreductase activity"/>
    <property type="evidence" value="ECO:0007669"/>
    <property type="project" value="UniProtKB-KW"/>
</dbReference>
<feature type="binding site" evidence="4">
    <location>
        <position position="24"/>
    </location>
    <ligand>
        <name>FAD</name>
        <dbReference type="ChEBI" id="CHEBI:57692"/>
    </ligand>
</feature>
<dbReference type="PANTHER" id="PTHR43563">
    <property type="entry name" value="AMINE OXIDASE"/>
    <property type="match status" value="1"/>
</dbReference>
<dbReference type="PANTHER" id="PTHR43563:SF1">
    <property type="entry name" value="AMINE OXIDASE [FLAVIN-CONTAINING] B"/>
    <property type="match status" value="1"/>
</dbReference>
<keyword evidence="8" id="KW-1185">Reference proteome</keyword>
<feature type="domain" description="Amine oxidase" evidence="6">
    <location>
        <begin position="23"/>
        <end position="460"/>
    </location>
</feature>
<keyword evidence="3" id="KW-0560">Oxidoreductase</keyword>
<dbReference type="PRINTS" id="PR00757">
    <property type="entry name" value="AMINEOXDASEF"/>
</dbReference>
<name>A0A7W3W568_9PSEU</name>
<feature type="binding site" evidence="4">
    <location>
        <begin position="44"/>
        <end position="45"/>
    </location>
    <ligand>
        <name>FAD</name>
        <dbReference type="ChEBI" id="CHEBI:57692"/>
    </ligand>
</feature>
<dbReference type="Gene3D" id="1.10.405.10">
    <property type="entry name" value="Guanine Nucleotide Dissociation Inhibitor, domain 1"/>
    <property type="match status" value="1"/>
</dbReference>
<dbReference type="Pfam" id="PF01593">
    <property type="entry name" value="Amino_oxidase"/>
    <property type="match status" value="1"/>
</dbReference>
<protein>
    <submittedName>
        <fullName evidence="7">FAD-dependent oxidoreductase</fullName>
    </submittedName>
</protein>
<reference evidence="7 8" key="1">
    <citation type="submission" date="2020-08" db="EMBL/GenBank/DDBJ databases">
        <title>Amycolatopsis sp. nov. DR6-1 isolated from Dendrobium heterocarpum.</title>
        <authorList>
            <person name="Tedsree N."/>
            <person name="Kuncharoen N."/>
            <person name="Likhitwitayawuid K."/>
            <person name="Tanasupawat S."/>
        </authorList>
    </citation>
    <scope>NUCLEOTIDE SEQUENCE [LARGE SCALE GENOMIC DNA]</scope>
    <source>
        <strain evidence="7 8">DR6-1</strain>
    </source>
</reference>
<feature type="binding site" evidence="4">
    <location>
        <position position="437"/>
    </location>
    <ligand>
        <name>FAD</name>
        <dbReference type="ChEBI" id="CHEBI:57692"/>
    </ligand>
</feature>